<dbReference type="InterPro" id="IPR016454">
    <property type="entry name" value="Cysteine_dSase"/>
</dbReference>
<dbReference type="Proteomes" id="UP000004926">
    <property type="component" value="Chromosome"/>
</dbReference>
<evidence type="ECO:0000256" key="9">
    <source>
        <dbReference type="SAM" id="MobiDB-lite"/>
    </source>
</evidence>
<evidence type="ECO:0000313" key="12">
    <source>
        <dbReference type="Proteomes" id="UP000004926"/>
    </source>
</evidence>
<evidence type="ECO:0000256" key="6">
    <source>
        <dbReference type="ARBA" id="ARBA00023004"/>
    </source>
</evidence>
<dbReference type="PANTHER" id="PTHR11601:SF34">
    <property type="entry name" value="CYSTEINE DESULFURASE"/>
    <property type="match status" value="1"/>
</dbReference>
<dbReference type="HOGENOM" id="CLU_003433_0_0_11"/>
<evidence type="ECO:0000256" key="2">
    <source>
        <dbReference type="ARBA" id="ARBA00006490"/>
    </source>
</evidence>
<evidence type="ECO:0000256" key="8">
    <source>
        <dbReference type="ARBA" id="ARBA00050776"/>
    </source>
</evidence>
<dbReference type="Gene3D" id="1.10.260.50">
    <property type="match status" value="1"/>
</dbReference>
<evidence type="ECO:0000256" key="7">
    <source>
        <dbReference type="ARBA" id="ARBA00023014"/>
    </source>
</evidence>
<dbReference type="GO" id="GO:0046872">
    <property type="term" value="F:metal ion binding"/>
    <property type="evidence" value="ECO:0007669"/>
    <property type="project" value="UniProtKB-KW"/>
</dbReference>
<evidence type="ECO:0000256" key="4">
    <source>
        <dbReference type="ARBA" id="ARBA00022723"/>
    </source>
</evidence>
<feature type="domain" description="Aminotransferase class V" evidence="10">
    <location>
        <begin position="56"/>
        <end position="428"/>
    </location>
</feature>
<evidence type="ECO:0000256" key="3">
    <source>
        <dbReference type="ARBA" id="ARBA00022679"/>
    </source>
</evidence>
<keyword evidence="7" id="KW-0411">Iron-sulfur</keyword>
<dbReference type="InterPro" id="IPR000192">
    <property type="entry name" value="Aminotrans_V_dom"/>
</dbReference>
<dbReference type="InterPro" id="IPR015424">
    <property type="entry name" value="PyrdxlP-dep_Trfase"/>
</dbReference>
<dbReference type="SUPFAM" id="SSF53383">
    <property type="entry name" value="PLP-dependent transferases"/>
    <property type="match status" value="1"/>
</dbReference>
<comment type="similarity">
    <text evidence="2">Belongs to the class-V pyridoxal-phosphate-dependent aminotransferase family. NifS/IscS subfamily.</text>
</comment>
<keyword evidence="12" id="KW-1185">Reference proteome</keyword>
<proteinExistence type="inferred from homology"/>
<feature type="region of interest" description="Disordered" evidence="9">
    <location>
        <begin position="1"/>
        <end position="45"/>
    </location>
</feature>
<evidence type="ECO:0000313" key="11">
    <source>
        <dbReference type="EMBL" id="EHR49527.1"/>
    </source>
</evidence>
<evidence type="ECO:0000259" key="10">
    <source>
        <dbReference type="Pfam" id="PF00266"/>
    </source>
</evidence>
<dbReference type="PIRSF" id="PIRSF005572">
    <property type="entry name" value="NifS"/>
    <property type="match status" value="1"/>
</dbReference>
<dbReference type="AlphaFoldDB" id="H5WYD6"/>
<dbReference type="STRING" id="882083.SacmaDRAFT_1245"/>
<dbReference type="eggNOG" id="COG1104">
    <property type="taxonomic scope" value="Bacteria"/>
</dbReference>
<reference evidence="11 12" key="1">
    <citation type="journal article" date="2012" name="Stand. Genomic Sci.">
        <title>Genome sequence of the ocean sediment bacterium Saccharomonospora marina type strain (XMU15(T)).</title>
        <authorList>
            <person name="Klenk H.P."/>
            <person name="Lu M."/>
            <person name="Lucas S."/>
            <person name="Lapidus A."/>
            <person name="Copeland A."/>
            <person name="Pitluck S."/>
            <person name="Goodwin L.A."/>
            <person name="Han C."/>
            <person name="Tapia R."/>
            <person name="Brambilla E.M."/>
            <person name="Potter G."/>
            <person name="Land M."/>
            <person name="Ivanova N."/>
            <person name="Rohde M."/>
            <person name="Goker M."/>
            <person name="Detter J.C."/>
            <person name="Li W.J."/>
            <person name="Kyrpides N.C."/>
            <person name="Woyke T."/>
        </authorList>
    </citation>
    <scope>NUCLEOTIDE SEQUENCE [LARGE SCALE GENOMIC DNA]</scope>
    <source>
        <strain evidence="11 12">XMU15</strain>
    </source>
</reference>
<dbReference type="EMBL" id="CM001439">
    <property type="protein sequence ID" value="EHR49527.1"/>
    <property type="molecule type" value="Genomic_DNA"/>
</dbReference>
<organism evidence="11 12">
    <name type="scientific">Saccharomonospora marina XMU15</name>
    <dbReference type="NCBI Taxonomy" id="882083"/>
    <lineage>
        <taxon>Bacteria</taxon>
        <taxon>Bacillati</taxon>
        <taxon>Actinomycetota</taxon>
        <taxon>Actinomycetes</taxon>
        <taxon>Pseudonocardiales</taxon>
        <taxon>Pseudonocardiaceae</taxon>
        <taxon>Saccharomonospora</taxon>
    </lineage>
</organism>
<dbReference type="GO" id="GO:0051536">
    <property type="term" value="F:iron-sulfur cluster binding"/>
    <property type="evidence" value="ECO:0007669"/>
    <property type="project" value="UniProtKB-KW"/>
</dbReference>
<keyword evidence="5" id="KW-0663">Pyridoxal phosphate</keyword>
<dbReference type="Gene3D" id="3.90.1150.10">
    <property type="entry name" value="Aspartate Aminotransferase, domain 1"/>
    <property type="match status" value="1"/>
</dbReference>
<gene>
    <name evidence="11" type="ORF">SacmaDRAFT_1245</name>
</gene>
<evidence type="ECO:0000256" key="5">
    <source>
        <dbReference type="ARBA" id="ARBA00022898"/>
    </source>
</evidence>
<sequence>MPTARRSRSHRDGTGAREAAPGETGKPKAAPLGAPAGSVVPQYLPSRHDYPGKAMTYLDHAATTPMSPESLAAMTDALSTLGNASSLHSSGRRARRVVEEARETLADAMGARPSEVIFTGGGTESDNLAVKGIYWARKRADPARRRVLASSVEHHAVLDAVRWLGDHADAEVTWLEVDEHGSVRPDTLRAAIESAPDQVALVTVMWANNEVGTVNPVAELAAICAEHGIPMHTDAVQAVGAVEVGFAASGVSALTLTGHKIGGPYGIGALLLDRETPCVPLLHGGGQEREVRSGTLDVPAIHAFATAVRAAVEKQAEHFCALTKLRDDLIDAVLREVPDAVLNGPPADAADSRLPGIAHFTFPGCAGDSLLMLLDAKGIECSTGSACTAGVAEPSHVLLAMGADAASARGSLRFSLGHTSTSADIEAVSREIGAVVARARQAGLAGMRKHKPEQEG</sequence>
<comment type="cofactor">
    <cofactor evidence="1">
        <name>pyridoxal 5'-phosphate</name>
        <dbReference type="ChEBI" id="CHEBI:597326"/>
    </cofactor>
</comment>
<name>H5WYD6_9PSEU</name>
<feature type="compositionally biased region" description="Low complexity" evidence="9">
    <location>
        <begin position="27"/>
        <end position="37"/>
    </location>
</feature>
<keyword evidence="4" id="KW-0479">Metal-binding</keyword>
<dbReference type="PANTHER" id="PTHR11601">
    <property type="entry name" value="CYSTEINE DESULFURYLASE FAMILY MEMBER"/>
    <property type="match status" value="1"/>
</dbReference>
<dbReference type="Pfam" id="PF00266">
    <property type="entry name" value="Aminotran_5"/>
    <property type="match status" value="1"/>
</dbReference>
<dbReference type="InterPro" id="IPR015421">
    <property type="entry name" value="PyrdxlP-dep_Trfase_major"/>
</dbReference>
<dbReference type="InterPro" id="IPR015422">
    <property type="entry name" value="PyrdxlP-dep_Trfase_small"/>
</dbReference>
<dbReference type="GO" id="GO:0031071">
    <property type="term" value="F:cysteine desulfurase activity"/>
    <property type="evidence" value="ECO:0007669"/>
    <property type="project" value="UniProtKB-EC"/>
</dbReference>
<accession>H5WYD6</accession>
<dbReference type="Gene3D" id="3.40.640.10">
    <property type="entry name" value="Type I PLP-dependent aspartate aminotransferase-like (Major domain)"/>
    <property type="match status" value="1"/>
</dbReference>
<evidence type="ECO:0000256" key="1">
    <source>
        <dbReference type="ARBA" id="ARBA00001933"/>
    </source>
</evidence>
<comment type="catalytic activity">
    <reaction evidence="8">
        <text>(sulfur carrier)-H + L-cysteine = (sulfur carrier)-SH + L-alanine</text>
        <dbReference type="Rhea" id="RHEA:43892"/>
        <dbReference type="Rhea" id="RHEA-COMP:14737"/>
        <dbReference type="Rhea" id="RHEA-COMP:14739"/>
        <dbReference type="ChEBI" id="CHEBI:29917"/>
        <dbReference type="ChEBI" id="CHEBI:35235"/>
        <dbReference type="ChEBI" id="CHEBI:57972"/>
        <dbReference type="ChEBI" id="CHEBI:64428"/>
        <dbReference type="EC" id="2.8.1.7"/>
    </reaction>
</comment>
<keyword evidence="6" id="KW-0408">Iron</keyword>
<keyword evidence="3" id="KW-0808">Transferase</keyword>
<protein>
    <submittedName>
        <fullName evidence="11">Cysteine desulfurase family protein</fullName>
    </submittedName>
</protein>
<dbReference type="FunFam" id="3.40.640.10:FF:000084">
    <property type="entry name" value="IscS-like cysteine desulfurase"/>
    <property type="match status" value="1"/>
</dbReference>